<gene>
    <name evidence="6" type="primary">ERB1</name>
    <name evidence="10" type="ORF">BD324DRAFT_658159</name>
</gene>
<evidence type="ECO:0000256" key="4">
    <source>
        <dbReference type="ARBA" id="ARBA00022737"/>
    </source>
</evidence>
<dbReference type="InterPro" id="IPR015943">
    <property type="entry name" value="WD40/YVTN_repeat-like_dom_sf"/>
</dbReference>
<keyword evidence="4" id="KW-0677">Repeat</keyword>
<dbReference type="GO" id="GO:0030687">
    <property type="term" value="C:preribosome, large subunit precursor"/>
    <property type="evidence" value="ECO:0007669"/>
    <property type="project" value="UniProtKB-UniRule"/>
</dbReference>
<dbReference type="PROSITE" id="PS50294">
    <property type="entry name" value="WD_REPEATS_REGION"/>
    <property type="match status" value="2"/>
</dbReference>
<evidence type="ECO:0000313" key="10">
    <source>
        <dbReference type="EMBL" id="ORX33780.1"/>
    </source>
</evidence>
<dbReference type="PANTHER" id="PTHR17605">
    <property type="entry name" value="RIBOSOME BIOGENESIS PROTEIN BOP1 BLOCK OF PROLIFERATION 1 PROTEIN"/>
    <property type="match status" value="1"/>
</dbReference>
<feature type="repeat" description="WD" evidence="7">
    <location>
        <begin position="834"/>
        <end position="860"/>
    </location>
</feature>
<evidence type="ECO:0000256" key="3">
    <source>
        <dbReference type="ARBA" id="ARBA00022574"/>
    </source>
</evidence>
<evidence type="ECO:0000256" key="7">
    <source>
        <dbReference type="PROSITE-ProRule" id="PRU00221"/>
    </source>
</evidence>
<evidence type="ECO:0000259" key="9">
    <source>
        <dbReference type="SMART" id="SM01035"/>
    </source>
</evidence>
<dbReference type="Pfam" id="PF00400">
    <property type="entry name" value="WD40"/>
    <property type="match status" value="4"/>
</dbReference>
<comment type="function">
    <text evidence="6">Component of the NOP7 complex, which is required for maturation of the 25S and 5.8S ribosomal RNAs and formation of the 60S ribosome.</text>
</comment>
<keyword evidence="5 6" id="KW-0539">Nucleus</keyword>
<dbReference type="SUPFAM" id="SSF50978">
    <property type="entry name" value="WD40 repeat-like"/>
    <property type="match status" value="1"/>
</dbReference>
<dbReference type="PANTHER" id="PTHR17605:SF0">
    <property type="entry name" value="RIBOSOME BIOGENESIS PROTEIN BOP1"/>
    <property type="match status" value="1"/>
</dbReference>
<dbReference type="InParanoid" id="A0A1Y1U6W9"/>
<dbReference type="InterPro" id="IPR019775">
    <property type="entry name" value="WD40_repeat_CS"/>
</dbReference>
<dbReference type="InterPro" id="IPR012953">
    <property type="entry name" value="BOP1_N_dom"/>
</dbReference>
<keyword evidence="1 6" id="KW-0690">Ribosome biogenesis</keyword>
<evidence type="ECO:0000256" key="5">
    <source>
        <dbReference type="ARBA" id="ARBA00023242"/>
    </source>
</evidence>
<dbReference type="InterPro" id="IPR028598">
    <property type="entry name" value="BOP1/Erb1"/>
</dbReference>
<evidence type="ECO:0000256" key="8">
    <source>
        <dbReference type="SAM" id="MobiDB-lite"/>
    </source>
</evidence>
<dbReference type="InterPro" id="IPR036322">
    <property type="entry name" value="WD40_repeat_dom_sf"/>
</dbReference>
<dbReference type="OrthoDB" id="5571054at2759"/>
<dbReference type="PROSITE" id="PS00678">
    <property type="entry name" value="WD_REPEATS_1"/>
    <property type="match status" value="1"/>
</dbReference>
<dbReference type="SMART" id="SM01035">
    <property type="entry name" value="BOP1NT"/>
    <property type="match status" value="1"/>
</dbReference>
<evidence type="ECO:0000256" key="6">
    <source>
        <dbReference type="HAMAP-Rule" id="MF_03027"/>
    </source>
</evidence>
<comment type="caution">
    <text evidence="10">The sequence shown here is derived from an EMBL/GenBank/DDBJ whole genome shotgun (WGS) entry which is preliminary data.</text>
</comment>
<keyword evidence="11" id="KW-1185">Reference proteome</keyword>
<dbReference type="HAMAP" id="MF_03027">
    <property type="entry name" value="BOP1"/>
    <property type="match status" value="1"/>
</dbReference>
<feature type="compositionally biased region" description="Acidic residues" evidence="8">
    <location>
        <begin position="61"/>
        <end position="124"/>
    </location>
</feature>
<dbReference type="GO" id="GO:0000463">
    <property type="term" value="P:maturation of LSU-rRNA from tricistronic rRNA transcript (SSU-rRNA, 5.8S rRNA, LSU-rRNA)"/>
    <property type="evidence" value="ECO:0007669"/>
    <property type="project" value="UniProtKB-UniRule"/>
</dbReference>
<comment type="subunit">
    <text evidence="6">Component of the NOP7 complex, composed of ERB1, NOP7 and YTM1. Within the NOP7 complex ERB1 appears to interact directly with NOP7 and YTM1. The NOP7 complex also associates with the 66S pre-ribosome.</text>
</comment>
<evidence type="ECO:0000313" key="11">
    <source>
        <dbReference type="Proteomes" id="UP000193218"/>
    </source>
</evidence>
<dbReference type="PROSITE" id="PS50082">
    <property type="entry name" value="WD_REPEATS_2"/>
    <property type="match status" value="3"/>
</dbReference>
<feature type="region of interest" description="Disordered" evidence="8">
    <location>
        <begin position="1"/>
        <end position="172"/>
    </location>
</feature>
<dbReference type="STRING" id="4999.A0A1Y1U6W9"/>
<organism evidence="10 11">
    <name type="scientific">Kockovaella imperatae</name>
    <dbReference type="NCBI Taxonomy" id="4999"/>
    <lineage>
        <taxon>Eukaryota</taxon>
        <taxon>Fungi</taxon>
        <taxon>Dikarya</taxon>
        <taxon>Basidiomycota</taxon>
        <taxon>Agaricomycotina</taxon>
        <taxon>Tremellomycetes</taxon>
        <taxon>Tremellales</taxon>
        <taxon>Cuniculitremaceae</taxon>
        <taxon>Kockovaella</taxon>
    </lineage>
</organism>
<dbReference type="GO" id="GO:0000466">
    <property type="term" value="P:maturation of 5.8S rRNA from tricistronic rRNA transcript (SSU-rRNA, 5.8S rRNA, LSU-rRNA)"/>
    <property type="evidence" value="ECO:0007669"/>
    <property type="project" value="UniProtKB-UniRule"/>
</dbReference>
<comment type="subcellular location">
    <subcellularLocation>
        <location evidence="6">Nucleus</location>
        <location evidence="6">Nucleolus</location>
    </subcellularLocation>
    <subcellularLocation>
        <location evidence="6">Nucleus</location>
        <location evidence="6">Nucleoplasm</location>
    </subcellularLocation>
</comment>
<dbReference type="EMBL" id="NBSH01000017">
    <property type="protein sequence ID" value="ORX33780.1"/>
    <property type="molecule type" value="Genomic_DNA"/>
</dbReference>
<feature type="compositionally biased region" description="Basic and acidic residues" evidence="8">
    <location>
        <begin position="160"/>
        <end position="172"/>
    </location>
</feature>
<dbReference type="SMART" id="SM00320">
    <property type="entry name" value="WD40"/>
    <property type="match status" value="6"/>
</dbReference>
<feature type="repeat" description="WD" evidence="7">
    <location>
        <begin position="772"/>
        <end position="803"/>
    </location>
</feature>
<comment type="similarity">
    <text evidence="6">Belongs to the WD repeat BOP1/ERB1 family.</text>
</comment>
<dbReference type="Pfam" id="PF08145">
    <property type="entry name" value="BOP1NT"/>
    <property type="match status" value="1"/>
</dbReference>
<name>A0A1Y1U6W9_9TREE</name>
<dbReference type="FunFam" id="2.130.10.10:FF:000576">
    <property type="entry name" value="Ribosome biogenesis protein ERB1"/>
    <property type="match status" value="1"/>
</dbReference>
<dbReference type="InterPro" id="IPR001680">
    <property type="entry name" value="WD40_rpt"/>
</dbReference>
<keyword evidence="2 6" id="KW-0698">rRNA processing</keyword>
<dbReference type="Proteomes" id="UP000193218">
    <property type="component" value="Unassembled WGS sequence"/>
</dbReference>
<sequence length="860" mass="95848">MATKMQNVRHRGSRPSTSRVDANGAGPSRLSTARPGQKRAADVSAELSDDELQLNGHVLDSDDGEDDDEEELDEASDDEDPFPELDSASEDGDDDDDGSDEAEDEVDGSDESDLEAFDDEESGDESGYNSSDIEAMYSSSTSVSSRASSSKKRIISSQQKVDDEKLAARTDLTTDEKLERMIEAGTRKPDESIGTDAKISWAKEGKGVLKPSKLVPGGYRREYDDIEAGYGSESSTEDNPNTVGNIPMEWYDDLPHIGYDVSGRKIFRPARGDELDKFLSNAEDPAAWTSVEDKSLQRNVQLTDKELDIIRRLERAENPDADFNPYQDTIEWFTGKGQEMKMPLSGAPEPKRRFVPSKWEHQKVMKIVKAIREGRIVPNKPSATKPSVYAIWSDSDIHTPHAMYMPAPQLPPPKTAESYNPPEEYLPTEQEKAEFEATDKEDRKQDFLPQKYDSLRHVPAYKDLVQERFERALDLYLAPRTRRVKLNIDPESLIPKLPSPRELRPFPTTSCVQYRHPGDTRVRGISVNPGGEWVASGSEDGIVRVWDLGNGREVWKWNLKAGAIQHVEWSPNKEQLLLAALVQGKILVVSPLALASPTVCTSTLDHVNSAFASSSATTKSGGLEAIKWVRPSEDERERGVLVIIEVPGTPKHIAWHRRGDYLATVATEAADKSVLIHQLSKHATQSPFRKTSGAVQRVAFHPSKPHFFAATQRHVKLYDLAAQKLLKTLQTGLNWISSIDIHPGGDNVIVGSYDKKLGWFDLDLSNKPFKTLRYHSRALRSVAFHPTLPLFASSSDDGTIHVFHATIYTDLMQNPLIVPLKILRGHKIVEGLGVLDVRWHPEKPWLVSSGADGEVRLWCS</sequence>
<reference evidence="10 11" key="1">
    <citation type="submission" date="2017-03" db="EMBL/GenBank/DDBJ databases">
        <title>Widespread Adenine N6-methylation of Active Genes in Fungi.</title>
        <authorList>
            <consortium name="DOE Joint Genome Institute"/>
            <person name="Mondo S.J."/>
            <person name="Dannebaum R.O."/>
            <person name="Kuo R.C."/>
            <person name="Louie K.B."/>
            <person name="Bewick A.J."/>
            <person name="Labutti K."/>
            <person name="Haridas S."/>
            <person name="Kuo A."/>
            <person name="Salamov A."/>
            <person name="Ahrendt S.R."/>
            <person name="Lau R."/>
            <person name="Bowen B.P."/>
            <person name="Lipzen A."/>
            <person name="Sullivan W."/>
            <person name="Andreopoulos W.B."/>
            <person name="Clum A."/>
            <person name="Lindquist E."/>
            <person name="Daum C."/>
            <person name="Northen T.R."/>
            <person name="Ramamoorthy G."/>
            <person name="Schmitz R.J."/>
            <person name="Gryganskyi A."/>
            <person name="Culley D."/>
            <person name="Magnuson J."/>
            <person name="James T.Y."/>
            <person name="O'Malley M.A."/>
            <person name="Stajich J.E."/>
            <person name="Spatafora J.W."/>
            <person name="Visel A."/>
            <person name="Grigoriev I.V."/>
        </authorList>
    </citation>
    <scope>NUCLEOTIDE SEQUENCE [LARGE SCALE GENOMIC DNA]</scope>
    <source>
        <strain evidence="10 11">NRRL Y-17943</strain>
    </source>
</reference>
<dbReference type="GO" id="GO:0043021">
    <property type="term" value="F:ribonucleoprotein complex binding"/>
    <property type="evidence" value="ECO:0007669"/>
    <property type="project" value="UniProtKB-UniRule"/>
</dbReference>
<feature type="repeat" description="WD" evidence="7">
    <location>
        <begin position="522"/>
        <end position="556"/>
    </location>
</feature>
<feature type="compositionally biased region" description="Low complexity" evidence="8">
    <location>
        <begin position="138"/>
        <end position="148"/>
    </location>
</feature>
<evidence type="ECO:0000256" key="1">
    <source>
        <dbReference type="ARBA" id="ARBA00022517"/>
    </source>
</evidence>
<evidence type="ECO:0000256" key="2">
    <source>
        <dbReference type="ARBA" id="ARBA00022552"/>
    </source>
</evidence>
<dbReference type="Gene3D" id="2.130.10.10">
    <property type="entry name" value="YVTN repeat-like/Quinoprotein amine dehydrogenase"/>
    <property type="match status" value="1"/>
</dbReference>
<dbReference type="FunCoup" id="A0A1Y1U6W9">
    <property type="interactions" value="445"/>
</dbReference>
<protein>
    <recommendedName>
        <fullName evidence="6">Ribosome biogenesis protein ERB1</fullName>
    </recommendedName>
    <alternativeName>
        <fullName evidence="6">Eukaryotic ribosome biogenesis protein 1</fullName>
    </alternativeName>
</protein>
<dbReference type="GO" id="GO:0070545">
    <property type="term" value="C:PeBoW complex"/>
    <property type="evidence" value="ECO:0007669"/>
    <property type="project" value="TreeGrafter"/>
</dbReference>
<accession>A0A1Y1U6W9</accession>
<dbReference type="AlphaFoldDB" id="A0A1Y1U6W9"/>
<proteinExistence type="inferred from homology"/>
<keyword evidence="3 7" id="KW-0853">WD repeat</keyword>
<feature type="domain" description="BOP1 N-terminal" evidence="9">
    <location>
        <begin position="251"/>
        <end position="507"/>
    </location>
</feature>
<dbReference type="GO" id="GO:0005654">
    <property type="term" value="C:nucleoplasm"/>
    <property type="evidence" value="ECO:0007669"/>
    <property type="project" value="UniProtKB-SubCell"/>
</dbReference>